<dbReference type="FunFam" id="1.10.10.10:FF:000461">
    <property type="entry name" value="Eukaryotic translation initiation factor 3 subunit C"/>
    <property type="match status" value="1"/>
</dbReference>
<accession>A0A8C2PVK9</accession>
<dbReference type="Pfam" id="PF05470">
    <property type="entry name" value="eIF-3c_N"/>
    <property type="match status" value="1"/>
</dbReference>
<evidence type="ECO:0000256" key="7">
    <source>
        <dbReference type="SAM" id="MobiDB-lite"/>
    </source>
</evidence>
<sequence length="863" mass="99587">MSRFFATGSDSESEESSSADEITPKATGTTFNKPALLLSDDEEDTKRVVRSAKDKRFEELTNIIKTIRNAMKIRDMSKCLEEFEQLYRAFLKSKTIVDKEGVPQFYIRLLADLEDYLNQLWEDKEGKKKMNKNNAKALSTLRQKIRKYNKDFETEIASYKEVLNSSTNVISLCRCQDEESESDDDEDSEDWGSDSVDSGGESEDNEGAAASLAVVFLKKYKDGRRKRHKKIEQVEEEVDEDGEAEEGGWEKVKGGVPLVKEKPKMFAKGTEINSAVVIKKLTEILQARGKKGTDRAAQIELLHALSGISNENNLGQGILVKIKFNIIASLYDYNTNLAAFMKPEMWKKCLECIDELLDILFENNNIFIGENIAEDSENLAISDQPFRVRGCILTLVERMDEEFTKIMQNTDPHSQEYVDNLKDEGRVCGIIDRLLQYLESKGSTEEVCRIYLRRIMHTYYKFDYKAHRRSLGLQGETKSEQDQEESEGEDSAIIMDRLCKFIYAKDRTDRIRTCAILCHIYHHALHSRWYQARDLMLMSHLQDNIQHADPPVQILYNRTMVQLGICAFRQGMIKDAHNALLDIQSSGRAKELLGQGLLMRNMQERNAEQEKIEKRRQVPFHMHINLELLECVYLVSAMLLEIPYMAAHEFDARRRMISKQFHHQLRVGERQPLLGPPESMREHVVAASKAMKMGDWRTCHSFIINEKMNSKVWDLFPETQCVREMLVRKIQEESLRTYLFTYSSVYDSISMETLSEMFELELPTVHSIISKMIINEELMASLDQPTQTVVMHRTEPTSLQNMALQLAEKLGGLVENNERVFDLKQGVYGGYFNRGTRTSLKCQFIEIEIYTSSESFPLMYRLL</sequence>
<evidence type="ECO:0000313" key="9">
    <source>
        <dbReference type="Ensembl" id="ENSCCRP00020086421.1"/>
    </source>
</evidence>
<comment type="function">
    <text evidence="6">Component of the eukaryotic translation initiation factor 3 (eIF-3) complex, which is involved in protein synthesis of a specialized repertoire of mRNAs and, together with other initiation factors, stimulates binding of mRNA and methionyl-tRNAi to the 40S ribosome. The eIF-3 complex specifically targets and initiates translation of a subset of mRNAs involved in cell proliferation.</text>
</comment>
<dbReference type="InterPro" id="IPR036390">
    <property type="entry name" value="WH_DNA-bd_sf"/>
</dbReference>
<dbReference type="GO" id="GO:0016282">
    <property type="term" value="C:eukaryotic 43S preinitiation complex"/>
    <property type="evidence" value="ECO:0007669"/>
    <property type="project" value="UniProtKB-UniRule"/>
</dbReference>
<gene>
    <name evidence="9" type="primary">eif3c</name>
    <name evidence="6" type="synonym">EIF3C</name>
    <name evidence="6" type="synonym">EIF3S8</name>
</gene>
<name>A0A8C2PVK9_CYPCA</name>
<feature type="compositionally biased region" description="Acidic residues" evidence="7">
    <location>
        <begin position="178"/>
        <end position="192"/>
    </location>
</feature>
<dbReference type="PROSITE" id="PS50250">
    <property type="entry name" value="PCI"/>
    <property type="match status" value="1"/>
</dbReference>
<dbReference type="PANTHER" id="PTHR13937">
    <property type="entry name" value="EUKARYOTIC TRANSLATION INITATION FACTOR 3, SUBUNIT 8 EIF3S8 -RELATED"/>
    <property type="match status" value="1"/>
</dbReference>
<dbReference type="Pfam" id="PF01399">
    <property type="entry name" value="PCI"/>
    <property type="match status" value="1"/>
</dbReference>
<dbReference type="SUPFAM" id="SSF46785">
    <property type="entry name" value="Winged helix' DNA-binding domain"/>
    <property type="match status" value="1"/>
</dbReference>
<feature type="region of interest" description="Disordered" evidence="7">
    <location>
        <begin position="228"/>
        <end position="249"/>
    </location>
</feature>
<dbReference type="InterPro" id="IPR000717">
    <property type="entry name" value="PCI_dom"/>
</dbReference>
<dbReference type="GO" id="GO:0003723">
    <property type="term" value="F:RNA binding"/>
    <property type="evidence" value="ECO:0007669"/>
    <property type="project" value="InterPro"/>
</dbReference>
<protein>
    <recommendedName>
        <fullName evidence="6">Eukaryotic translation initiation factor 3 subunit C</fullName>
        <shortName evidence="6">eIF3c</shortName>
    </recommendedName>
    <alternativeName>
        <fullName evidence="6">Eukaryotic translation initiation factor 3 subunit 8</fullName>
    </alternativeName>
</protein>
<keyword evidence="4 6" id="KW-0648">Protein biosynthesis</keyword>
<comment type="similarity">
    <text evidence="6">Belongs to the eIF-3 subunit C family.</text>
</comment>
<evidence type="ECO:0000256" key="6">
    <source>
        <dbReference type="HAMAP-Rule" id="MF_03002"/>
    </source>
</evidence>
<comment type="subunit">
    <text evidence="6">Component of the eukaryotic translation initiation factor 3 (eIF-3) complex, which is composed of 13 subunits: EIF3A, EIF3B, EIF3C, EIF3D, EIF3E, EIF3F, EIF3G, EIF3H, EIF3I, EIF3J, EIF3K, EIF3L and EIF3M.</text>
</comment>
<evidence type="ECO:0000256" key="2">
    <source>
        <dbReference type="ARBA" id="ARBA00022540"/>
    </source>
</evidence>
<dbReference type="AlphaFoldDB" id="A0A8C2PVK9"/>
<keyword evidence="3" id="KW-0597">Phosphoprotein</keyword>
<dbReference type="PANTHER" id="PTHR13937:SF0">
    <property type="entry name" value="EUKARYOTIC TRANSLATION INITIATION FACTOR 3 SUBUNIT C-RELATED"/>
    <property type="match status" value="1"/>
</dbReference>
<dbReference type="InterPro" id="IPR008905">
    <property type="entry name" value="EIF3C_N_dom"/>
</dbReference>
<evidence type="ECO:0000256" key="3">
    <source>
        <dbReference type="ARBA" id="ARBA00022553"/>
    </source>
</evidence>
<feature type="region of interest" description="Disordered" evidence="7">
    <location>
        <begin position="176"/>
        <end position="207"/>
    </location>
</feature>
<comment type="subcellular location">
    <subcellularLocation>
        <location evidence="6">Cytoplasm</location>
    </subcellularLocation>
</comment>
<dbReference type="HAMAP" id="MF_03002">
    <property type="entry name" value="eIF3c"/>
    <property type="match status" value="1"/>
</dbReference>
<dbReference type="GO" id="GO:0005852">
    <property type="term" value="C:eukaryotic translation initiation factor 3 complex"/>
    <property type="evidence" value="ECO:0007669"/>
    <property type="project" value="UniProtKB-UniRule"/>
</dbReference>
<evidence type="ECO:0000256" key="4">
    <source>
        <dbReference type="ARBA" id="ARBA00022917"/>
    </source>
</evidence>
<feature type="compositionally biased region" description="Acidic residues" evidence="7">
    <location>
        <begin position="234"/>
        <end position="247"/>
    </location>
</feature>
<dbReference type="GO" id="GO:0031369">
    <property type="term" value="F:translation initiation factor binding"/>
    <property type="evidence" value="ECO:0007669"/>
    <property type="project" value="InterPro"/>
</dbReference>
<evidence type="ECO:0000256" key="1">
    <source>
        <dbReference type="ARBA" id="ARBA00022490"/>
    </source>
</evidence>
<dbReference type="Gene3D" id="1.10.10.10">
    <property type="entry name" value="Winged helix-like DNA-binding domain superfamily/Winged helix DNA-binding domain"/>
    <property type="match status" value="1"/>
</dbReference>
<keyword evidence="2 6" id="KW-0396">Initiation factor</keyword>
<dbReference type="Proteomes" id="UP000694701">
    <property type="component" value="Unplaced"/>
</dbReference>
<dbReference type="InterPro" id="IPR027516">
    <property type="entry name" value="EIF3C"/>
</dbReference>
<comment type="function">
    <text evidence="5">Component of the eukaryotic translation initiation factor 3 (eIF-3) complex, which is required for several steps in the initiation of protein synthesis. The eIF-3 complex associates with the 40S ribosome and facilitates the recruitment of eIF-1, eIF-1A, eIF-2:GTP:methionyl-tRNAi and eIF-5 to form the 43S pre-initiation complex (43S PIC). The eIF-3 complex stimulates mRNA recruitment to the 43S PIC and scanning of the mRNA for AUG recognition. The eIF-3 complex is also required for disassembly and recycling of post-termination ribosomal complexes and subsequently prevents premature joining of the 40S and 60S ribosomal subunits prior to initiation. The eIF-3 complex specifically targets and initiates translation of a subset of mRNAs involved in cell proliferation, including cell cycling, differentiation and apoptosis, and uses different modes of RNA stem-loop binding to exert either translational activation or repression.</text>
</comment>
<evidence type="ECO:0000259" key="8">
    <source>
        <dbReference type="PROSITE" id="PS50250"/>
    </source>
</evidence>
<reference evidence="9" key="1">
    <citation type="submission" date="2025-08" db="UniProtKB">
        <authorList>
            <consortium name="Ensembl"/>
        </authorList>
    </citation>
    <scope>IDENTIFICATION</scope>
</reference>
<dbReference type="InterPro" id="IPR058999">
    <property type="entry name" value="EIF3CL_C"/>
</dbReference>
<evidence type="ECO:0000256" key="5">
    <source>
        <dbReference type="ARBA" id="ARBA00057041"/>
    </source>
</evidence>
<dbReference type="GO" id="GO:0001732">
    <property type="term" value="P:formation of cytoplasmic translation initiation complex"/>
    <property type="evidence" value="ECO:0007669"/>
    <property type="project" value="UniProtKB-UniRule"/>
</dbReference>
<dbReference type="Pfam" id="PF26569">
    <property type="entry name" value="EIF3CL_C"/>
    <property type="match status" value="1"/>
</dbReference>
<proteinExistence type="inferred from homology"/>
<keyword evidence="1 6" id="KW-0963">Cytoplasm</keyword>
<dbReference type="InterPro" id="IPR036388">
    <property type="entry name" value="WH-like_DNA-bd_sf"/>
</dbReference>
<dbReference type="SMART" id="SM00088">
    <property type="entry name" value="PINT"/>
    <property type="match status" value="1"/>
</dbReference>
<dbReference type="Ensembl" id="ENSCCRT00020094548.1">
    <property type="protein sequence ID" value="ENSCCRP00020086421.1"/>
    <property type="gene ID" value="ENSCCRG00020039771.1"/>
</dbReference>
<dbReference type="GO" id="GO:0033290">
    <property type="term" value="C:eukaryotic 48S preinitiation complex"/>
    <property type="evidence" value="ECO:0007669"/>
    <property type="project" value="UniProtKB-UniRule"/>
</dbReference>
<organism evidence="9 10">
    <name type="scientific">Cyprinus carpio</name>
    <name type="common">Common carp</name>
    <dbReference type="NCBI Taxonomy" id="7962"/>
    <lineage>
        <taxon>Eukaryota</taxon>
        <taxon>Metazoa</taxon>
        <taxon>Chordata</taxon>
        <taxon>Craniata</taxon>
        <taxon>Vertebrata</taxon>
        <taxon>Euteleostomi</taxon>
        <taxon>Actinopterygii</taxon>
        <taxon>Neopterygii</taxon>
        <taxon>Teleostei</taxon>
        <taxon>Ostariophysi</taxon>
        <taxon>Cypriniformes</taxon>
        <taxon>Cyprinidae</taxon>
        <taxon>Cyprininae</taxon>
        <taxon>Cyprinus</taxon>
    </lineage>
</organism>
<feature type="region of interest" description="Disordered" evidence="7">
    <location>
        <begin position="1"/>
        <end position="36"/>
    </location>
</feature>
<evidence type="ECO:0000313" key="10">
    <source>
        <dbReference type="Proteomes" id="UP000694701"/>
    </source>
</evidence>
<dbReference type="GO" id="GO:0003743">
    <property type="term" value="F:translation initiation factor activity"/>
    <property type="evidence" value="ECO:0007669"/>
    <property type="project" value="UniProtKB-UniRule"/>
</dbReference>
<feature type="domain" description="PCI" evidence="8">
    <location>
        <begin position="620"/>
        <end position="796"/>
    </location>
</feature>